<evidence type="ECO:0008006" key="3">
    <source>
        <dbReference type="Google" id="ProtNLM"/>
    </source>
</evidence>
<dbReference type="Gene3D" id="3.90.1140.10">
    <property type="entry name" value="Cyclic phosphodiesterase"/>
    <property type="match status" value="1"/>
</dbReference>
<dbReference type="AlphaFoldDB" id="A0A370CI22"/>
<keyword evidence="2" id="KW-1185">Reference proteome</keyword>
<proteinExistence type="predicted"/>
<name>A0A370CI22_9COXI</name>
<dbReference type="Proteomes" id="UP000226429">
    <property type="component" value="Unassembled WGS sequence"/>
</dbReference>
<reference evidence="1 2" key="1">
    <citation type="journal article" date="2017" name="Int. J. Syst. Evol. Microbiol.">
        <title>Aquarickettsiella crustaci n. gen. n. sp. (Gammaproteobacteria: Legionellales: Coxiellaceae); a bacterial pathogen of the freshwater crustacean: Gammarus fossarum (Malacostraca: Amphipoda).</title>
        <authorList>
            <person name="Bojko J."/>
            <person name="Dunn A.M."/>
            <person name="Stebbing P.D."/>
            <person name="Van Aerle R."/>
            <person name="Bacela-Spychalska K."/>
            <person name="Bean T.P."/>
            <person name="Stentiford G.D."/>
        </authorList>
    </citation>
    <scope>NUCLEOTIDE SEQUENCE [LARGE SCALE GENOMIC DNA]</scope>
    <source>
        <strain evidence="1">RA15029</strain>
    </source>
</reference>
<reference evidence="1 2" key="2">
    <citation type="journal article" date="2018" name="J. Invertebr. Pathol.">
        <title>'Candidatus Aquirickettsiella gammari' (Gammaproteobacteria: Legionellales: Coxiellaceae): A bacterial pathogen of the freshwater crustacean Gammarus fossarum (Malacostraca: Amphipoda).</title>
        <authorList>
            <person name="Bojko J."/>
            <person name="Dunn A.M."/>
            <person name="Stebbing P.D."/>
            <person name="van Aerle R."/>
            <person name="Bacela-Spychalska K."/>
            <person name="Bean T.P."/>
            <person name="Urrutia A."/>
            <person name="Stentiford G.D."/>
        </authorList>
    </citation>
    <scope>NUCLEOTIDE SEQUENCE [LARGE SCALE GENOMIC DNA]</scope>
    <source>
        <strain evidence="1">RA15029</strain>
    </source>
</reference>
<protein>
    <recommendedName>
        <fullName evidence="3">2'-5' RNA ligase family protein</fullName>
    </recommendedName>
</protein>
<dbReference type="SUPFAM" id="SSF55144">
    <property type="entry name" value="LigT-like"/>
    <property type="match status" value="1"/>
</dbReference>
<evidence type="ECO:0000313" key="2">
    <source>
        <dbReference type="Proteomes" id="UP000226429"/>
    </source>
</evidence>
<gene>
    <name evidence="1" type="ORF">CFE62_006085</name>
</gene>
<organism evidence="1 2">
    <name type="scientific">Candidatus Aquirickettsiella gammari</name>
    <dbReference type="NCBI Taxonomy" id="2016198"/>
    <lineage>
        <taxon>Bacteria</taxon>
        <taxon>Pseudomonadati</taxon>
        <taxon>Pseudomonadota</taxon>
        <taxon>Gammaproteobacteria</taxon>
        <taxon>Legionellales</taxon>
        <taxon>Coxiellaceae</taxon>
        <taxon>Candidatus Aquirickettsiella</taxon>
    </lineage>
</organism>
<accession>A0A370CI22</accession>
<sequence>MIISKLDFDKLTIALIPALKIMNEATRLNRELEKKLTGIPNKKNIIHISLFQGQFRSSHLKKIGEELAEISMHTSSLVLKFAPVLTNACTNLFWNVQSNFQLHKLHKKILASISPYREGVLPVFVDSYSHLSLVQQQLLECYGTPHALQNFNPHMTVYYGVGHSDLEQVKVIKPQQQYLSGVSDKLVVGRIGYAGNLEEIFEQFQLKERNHIL</sequence>
<dbReference type="EMBL" id="NMOS02000020">
    <property type="protein sequence ID" value="RDH40007.1"/>
    <property type="molecule type" value="Genomic_DNA"/>
</dbReference>
<dbReference type="InterPro" id="IPR009097">
    <property type="entry name" value="Cyclic_Pdiesterase"/>
</dbReference>
<evidence type="ECO:0000313" key="1">
    <source>
        <dbReference type="EMBL" id="RDH40007.1"/>
    </source>
</evidence>
<comment type="caution">
    <text evidence="1">The sequence shown here is derived from an EMBL/GenBank/DDBJ whole genome shotgun (WGS) entry which is preliminary data.</text>
</comment>